<dbReference type="GO" id="GO:0016810">
    <property type="term" value="F:hydrolase activity, acting on carbon-nitrogen (but not peptide) bonds"/>
    <property type="evidence" value="ECO:0007669"/>
    <property type="project" value="InterPro"/>
</dbReference>
<dbReference type="EMBL" id="UINC01000044">
    <property type="protein sequence ID" value="SUZ47975.1"/>
    <property type="molecule type" value="Genomic_DNA"/>
</dbReference>
<sequence length="551" mass="61493">MKNLSRRQFLASVGPLAIIPFYRENPDIILYNANIITVNSKQPKAEAIAIINDKIVAIGNNDSVLKLASGFTKKINVDGKTITPGFIDSHSHPASSGRSHLRNVDCDLRSIEEIKNAIYERTKITPTGEWVSGFKYDDTKTKEKRFINNKDLDKVSPNHPVYISHRGGHTGYVNSLALSLAKIDKDTSDPDGGHIERDPISGELTGRLLERATYAVENLIPNEFTRADYQEGAKIISEMMSKTGITSVTDAGTGARSLQSYQDAHEHNELKTRIYCMIRGYAIDEIIQTGKKTGDGDEWVKIGGMKLACDGSISERTARLSQPYVGRPNDYGIIVNNEEQLYNQAIKAHNKDWQIGIHANGDIGIDIALNVYERLQKENYKKDPRFRLEHCTVINDNLIKRIKALNAIPTPFSTYVYWHGEKMKEYGKDRLENMFAVKSFLDAGINVTQTSDYPPGPFEPMMAIQSSVTRTDYNGEIWGPSQKISVEEAIKVGTINGAYASFEENIKGSLEIGKLADLVILDKNPTIVDPMTIIDIPIQRTMVGGKWSYES</sequence>
<dbReference type="AlphaFoldDB" id="A0A381N0E1"/>
<evidence type="ECO:0000259" key="1">
    <source>
        <dbReference type="Pfam" id="PF07969"/>
    </source>
</evidence>
<evidence type="ECO:0000313" key="2">
    <source>
        <dbReference type="EMBL" id="SUZ47975.1"/>
    </source>
</evidence>
<dbReference type="InterPro" id="IPR032466">
    <property type="entry name" value="Metal_Hydrolase"/>
</dbReference>
<dbReference type="InterPro" id="IPR033932">
    <property type="entry name" value="YtcJ-like"/>
</dbReference>
<reference evidence="2" key="1">
    <citation type="submission" date="2018-05" db="EMBL/GenBank/DDBJ databases">
        <authorList>
            <person name="Lanie J.A."/>
            <person name="Ng W.-L."/>
            <person name="Kazmierczak K.M."/>
            <person name="Andrzejewski T.M."/>
            <person name="Davidsen T.M."/>
            <person name="Wayne K.J."/>
            <person name="Tettelin H."/>
            <person name="Glass J.I."/>
            <person name="Rusch D."/>
            <person name="Podicherti R."/>
            <person name="Tsui H.-C.T."/>
            <person name="Winkler M.E."/>
        </authorList>
    </citation>
    <scope>NUCLEOTIDE SEQUENCE</scope>
</reference>
<dbReference type="InterPro" id="IPR013108">
    <property type="entry name" value="Amidohydro_3"/>
</dbReference>
<dbReference type="SUPFAM" id="SSF51556">
    <property type="entry name" value="Metallo-dependent hydrolases"/>
    <property type="match status" value="1"/>
</dbReference>
<dbReference type="SUPFAM" id="SSF51338">
    <property type="entry name" value="Composite domain of metallo-dependent hydrolases"/>
    <property type="match status" value="1"/>
</dbReference>
<proteinExistence type="predicted"/>
<name>A0A381N0E1_9ZZZZ</name>
<dbReference type="InterPro" id="IPR011059">
    <property type="entry name" value="Metal-dep_hydrolase_composite"/>
</dbReference>
<accession>A0A381N0E1</accession>
<organism evidence="2">
    <name type="scientific">marine metagenome</name>
    <dbReference type="NCBI Taxonomy" id="408172"/>
    <lineage>
        <taxon>unclassified sequences</taxon>
        <taxon>metagenomes</taxon>
        <taxon>ecological metagenomes</taxon>
    </lineage>
</organism>
<protein>
    <recommendedName>
        <fullName evidence="1">Amidohydrolase 3 domain-containing protein</fullName>
    </recommendedName>
</protein>
<dbReference type="Pfam" id="PF07969">
    <property type="entry name" value="Amidohydro_3"/>
    <property type="match status" value="1"/>
</dbReference>
<dbReference type="CDD" id="cd01300">
    <property type="entry name" value="YtcJ_like"/>
    <property type="match status" value="1"/>
</dbReference>
<dbReference type="PANTHER" id="PTHR22642">
    <property type="entry name" value="IMIDAZOLONEPROPIONASE"/>
    <property type="match status" value="1"/>
</dbReference>
<gene>
    <name evidence="2" type="ORF">METZ01_LOCUS829</name>
</gene>
<dbReference type="PANTHER" id="PTHR22642:SF2">
    <property type="entry name" value="PROTEIN LONG AFTER FAR-RED 3"/>
    <property type="match status" value="1"/>
</dbReference>
<dbReference type="Gene3D" id="2.30.40.10">
    <property type="entry name" value="Urease, subunit C, domain 1"/>
    <property type="match status" value="1"/>
</dbReference>
<dbReference type="Gene3D" id="3.20.20.140">
    <property type="entry name" value="Metal-dependent hydrolases"/>
    <property type="match status" value="1"/>
</dbReference>
<dbReference type="Gene3D" id="3.10.310.70">
    <property type="match status" value="1"/>
</dbReference>
<feature type="domain" description="Amidohydrolase 3" evidence="1">
    <location>
        <begin position="75"/>
        <end position="547"/>
    </location>
</feature>